<evidence type="ECO:0000313" key="2">
    <source>
        <dbReference type="Proteomes" id="UP000539265"/>
    </source>
</evidence>
<protein>
    <submittedName>
        <fullName evidence="1">Uncharacterized protein</fullName>
    </submittedName>
</protein>
<sequence length="220" mass="25720">MAKEKSLINKWSHLKSEIKRRPILGLKLGFSAEILHHYYYHTPPDHEILRVETLLYQDRTEKTRRIRDELSKVVGHREAVKVSQKIGISDSKLRDIMEGKDLTPSYDIIAKIEFFLFMIVGFDVSLENEEFKSAYLDTLVDNLSSKVNSIGVSLLRCSENMAFLKKYPVNKNYPKLSNSDEYYLRGPLSSIARDLKRLTEVQEEIQIFMDTYVRKVKDIR</sequence>
<dbReference type="RefSeq" id="WP_096355177.1">
    <property type="nucleotide sequence ID" value="NZ_AP017313.1"/>
</dbReference>
<name>A0A839SEB5_9SPHI</name>
<gene>
    <name evidence="1" type="ORF">FHS11_001406</name>
</gene>
<dbReference type="EMBL" id="JACHWX010000003">
    <property type="protein sequence ID" value="MBB3054989.1"/>
    <property type="molecule type" value="Genomic_DNA"/>
</dbReference>
<accession>A0A839SEB5</accession>
<dbReference type="OrthoDB" id="1242774at2"/>
<proteinExistence type="predicted"/>
<dbReference type="AlphaFoldDB" id="A0A839SEB5"/>
<comment type="caution">
    <text evidence="1">The sequence shown here is derived from an EMBL/GenBank/DDBJ whole genome shotgun (WGS) entry which is preliminary data.</text>
</comment>
<organism evidence="1 2">
    <name type="scientific">Mucilaginibacter gotjawali</name>
    <dbReference type="NCBI Taxonomy" id="1550579"/>
    <lineage>
        <taxon>Bacteria</taxon>
        <taxon>Pseudomonadati</taxon>
        <taxon>Bacteroidota</taxon>
        <taxon>Sphingobacteriia</taxon>
        <taxon>Sphingobacteriales</taxon>
        <taxon>Sphingobacteriaceae</taxon>
        <taxon>Mucilaginibacter</taxon>
    </lineage>
</organism>
<evidence type="ECO:0000313" key="1">
    <source>
        <dbReference type="EMBL" id="MBB3054989.1"/>
    </source>
</evidence>
<reference evidence="1" key="1">
    <citation type="submission" date="2020-08" db="EMBL/GenBank/DDBJ databases">
        <title>Genomic Encyclopedia of Type Strains, Phase III (KMG-III): the genomes of soil and plant-associated and newly described type strains.</title>
        <authorList>
            <person name="Whitman W."/>
        </authorList>
    </citation>
    <scope>NUCLEOTIDE SEQUENCE [LARGE SCALE GENOMIC DNA]</scope>
    <source>
        <strain evidence="1">CECT 8628</strain>
    </source>
</reference>
<keyword evidence="2" id="KW-1185">Reference proteome</keyword>
<dbReference type="Proteomes" id="UP000539265">
    <property type="component" value="Unassembled WGS sequence"/>
</dbReference>